<dbReference type="Pfam" id="PF13450">
    <property type="entry name" value="NAD_binding_8"/>
    <property type="match status" value="1"/>
</dbReference>
<dbReference type="InterPro" id="IPR011032">
    <property type="entry name" value="GroES-like_sf"/>
</dbReference>
<name>A0ABZ2MKY6_9MICO</name>
<dbReference type="SUPFAM" id="SSF50129">
    <property type="entry name" value="GroES-like"/>
    <property type="match status" value="1"/>
</dbReference>
<dbReference type="RefSeq" id="WP_338751878.1">
    <property type="nucleotide sequence ID" value="NZ_CP144913.1"/>
</dbReference>
<organism evidence="6 7">
    <name type="scientific">Janibacter alittae</name>
    <dbReference type="NCBI Taxonomy" id="3115209"/>
    <lineage>
        <taxon>Bacteria</taxon>
        <taxon>Bacillati</taxon>
        <taxon>Actinomycetota</taxon>
        <taxon>Actinomycetes</taxon>
        <taxon>Micrococcales</taxon>
        <taxon>Intrasporangiaceae</taxon>
        <taxon>Janibacter</taxon>
    </lineage>
</organism>
<keyword evidence="3" id="KW-0479">Metal-binding</keyword>
<dbReference type="Proteomes" id="UP001382727">
    <property type="component" value="Chromosome"/>
</dbReference>
<dbReference type="Gene3D" id="3.90.180.10">
    <property type="entry name" value="Medium-chain alcohol dehydrogenases, catalytic domain"/>
    <property type="match status" value="2"/>
</dbReference>
<evidence type="ECO:0000256" key="1">
    <source>
        <dbReference type="ARBA" id="ARBA00001947"/>
    </source>
</evidence>
<comment type="similarity">
    <text evidence="2">Belongs to the zinc-containing alcohol dehydrogenase family.</text>
</comment>
<keyword evidence="5" id="KW-0560">Oxidoreductase</keyword>
<keyword evidence="7" id="KW-1185">Reference proteome</keyword>
<evidence type="ECO:0000256" key="3">
    <source>
        <dbReference type="ARBA" id="ARBA00022723"/>
    </source>
</evidence>
<reference evidence="6 7" key="1">
    <citation type="submission" date="2024-02" db="EMBL/GenBank/DDBJ databases">
        <title>Janibacter sp. nov., isolated from gut of marine sandworm.</title>
        <authorList>
            <person name="Kim B."/>
            <person name="Jun M.O."/>
            <person name="Shin N.-R."/>
        </authorList>
    </citation>
    <scope>NUCLEOTIDE SEQUENCE [LARGE SCALE GENOMIC DNA]</scope>
    <source>
        <strain evidence="6 7">A1S7</strain>
    </source>
</reference>
<evidence type="ECO:0000256" key="2">
    <source>
        <dbReference type="ARBA" id="ARBA00008072"/>
    </source>
</evidence>
<gene>
    <name evidence="6" type="ORF">V1351_06510</name>
</gene>
<dbReference type="EMBL" id="CP144913">
    <property type="protein sequence ID" value="WXB77722.1"/>
    <property type="molecule type" value="Genomic_DNA"/>
</dbReference>
<evidence type="ECO:0000313" key="6">
    <source>
        <dbReference type="EMBL" id="WXB77722.1"/>
    </source>
</evidence>
<accession>A0ABZ2MKY6</accession>
<evidence type="ECO:0000256" key="4">
    <source>
        <dbReference type="ARBA" id="ARBA00022833"/>
    </source>
</evidence>
<dbReference type="InterPro" id="IPR036291">
    <property type="entry name" value="NAD(P)-bd_dom_sf"/>
</dbReference>
<dbReference type="SUPFAM" id="SSF51735">
    <property type="entry name" value="NAD(P)-binding Rossmann-fold domains"/>
    <property type="match status" value="1"/>
</dbReference>
<dbReference type="PANTHER" id="PTHR43350">
    <property type="entry name" value="NAD-DEPENDENT ALCOHOL DEHYDROGENASE"/>
    <property type="match status" value="1"/>
</dbReference>
<sequence>MSAPAPDARAFWVVEPGRGEVRSASLPAPGPDEVLVRALFSGISRGTEALVFRGEVPPSQYEAMRAPMQQGDFPGPLAYGYLSVGVVEDGPAHLLGRTVFCLHPHQTRYVVPADAVVPVPDDVPARRAVLTGAVETAVNGLWDVPPLLGDRVGVVGAGMVGCCAARLLARYPGVEVTLVDVDGTRAAVAADLGVDFALPHEAKGGQDLVVHTSATSAGLQTALDLLRSEGTVLDLSWYGTRGVELALGGAYHSGRLRIRSSQVAAVADARRGVRSPAERKALSLQLLRDPRFDALLTGDSPFDDLPQVMAGISEGRIPAICHVVTYTDEHDEDEGGEESG</sequence>
<evidence type="ECO:0000313" key="7">
    <source>
        <dbReference type="Proteomes" id="UP001382727"/>
    </source>
</evidence>
<proteinExistence type="inferred from homology"/>
<dbReference type="CDD" id="cd08255">
    <property type="entry name" value="2-desacetyl-2-hydroxyethyl_bacteriochlorophyllide_like"/>
    <property type="match status" value="1"/>
</dbReference>
<protein>
    <submittedName>
        <fullName evidence="6">NAD(P)-binding protein</fullName>
    </submittedName>
</protein>
<keyword evidence="4" id="KW-0862">Zinc</keyword>
<comment type="cofactor">
    <cofactor evidence="1">
        <name>Zn(2+)</name>
        <dbReference type="ChEBI" id="CHEBI:29105"/>
    </cofactor>
</comment>
<dbReference type="Gene3D" id="3.40.50.720">
    <property type="entry name" value="NAD(P)-binding Rossmann-like Domain"/>
    <property type="match status" value="1"/>
</dbReference>
<evidence type="ECO:0000256" key="5">
    <source>
        <dbReference type="ARBA" id="ARBA00023002"/>
    </source>
</evidence>
<dbReference type="PANTHER" id="PTHR43350:SF19">
    <property type="entry name" value="D-GULOSIDE 3-DEHYDROGENASE"/>
    <property type="match status" value="1"/>
</dbReference>